<name>A0A158E2P2_9BURK</name>
<feature type="signal peptide" evidence="2">
    <location>
        <begin position="1"/>
        <end position="30"/>
    </location>
</feature>
<dbReference type="EMBL" id="FCOX02000044">
    <property type="protein sequence ID" value="SAL01122.1"/>
    <property type="molecule type" value="Genomic_DNA"/>
</dbReference>
<dbReference type="PANTHER" id="PTHR37089:SF4">
    <property type="entry name" value="EXPORTED PROTEIN"/>
    <property type="match status" value="1"/>
</dbReference>
<proteinExistence type="predicted"/>
<protein>
    <submittedName>
        <fullName evidence="4">Secreted pili protein involved in motility and biofilm formation</fullName>
    </submittedName>
</protein>
<feature type="domain" description="Spore coat protein U/FanG" evidence="3">
    <location>
        <begin position="34"/>
        <end position="168"/>
    </location>
</feature>
<accession>A0A158E2P2</accession>
<evidence type="ECO:0000256" key="1">
    <source>
        <dbReference type="SAM" id="MobiDB-lite"/>
    </source>
</evidence>
<sequence>MRNLFKKTAVIALVASAAMLGAVASPSAFAGSKTATFDVTLTVENDCSMAANPLNFGSTGILDKNLDQSGNLSVSCTKGTPYNVALDAGSASGSTVSQRKMSNAAGDASVSFNLYRDAARTQLWGMTTDTDTVSGTGTGGEQTHTVYGRVPTQDTPAPGAYSSTITATVVF</sequence>
<dbReference type="InterPro" id="IPR007893">
    <property type="entry name" value="Spore_coat_U/FanG"/>
</dbReference>
<gene>
    <name evidence="4" type="ORF">AWB78_06076</name>
</gene>
<evidence type="ECO:0000313" key="5">
    <source>
        <dbReference type="Proteomes" id="UP000071859"/>
    </source>
</evidence>
<dbReference type="OrthoDB" id="6505076at2"/>
<feature type="region of interest" description="Disordered" evidence="1">
    <location>
        <begin position="130"/>
        <end position="159"/>
    </location>
</feature>
<evidence type="ECO:0000259" key="3">
    <source>
        <dbReference type="Pfam" id="PF05229"/>
    </source>
</evidence>
<dbReference type="SMART" id="SM00972">
    <property type="entry name" value="SCPU"/>
    <property type="match status" value="1"/>
</dbReference>
<dbReference type="AlphaFoldDB" id="A0A158E2P2"/>
<dbReference type="InterPro" id="IPR053167">
    <property type="entry name" value="Spore_coat_component"/>
</dbReference>
<organism evidence="4 5">
    <name type="scientific">Caballeronia calidae</name>
    <dbReference type="NCBI Taxonomy" id="1777139"/>
    <lineage>
        <taxon>Bacteria</taxon>
        <taxon>Pseudomonadati</taxon>
        <taxon>Pseudomonadota</taxon>
        <taxon>Betaproteobacteria</taxon>
        <taxon>Burkholderiales</taxon>
        <taxon>Burkholderiaceae</taxon>
        <taxon>Caballeronia</taxon>
    </lineage>
</organism>
<comment type="caution">
    <text evidence="4">The sequence shown here is derived from an EMBL/GenBank/DDBJ whole genome shotgun (WGS) entry which is preliminary data.</text>
</comment>
<dbReference type="Proteomes" id="UP000071859">
    <property type="component" value="Unassembled WGS sequence"/>
</dbReference>
<dbReference type="PANTHER" id="PTHR37089">
    <property type="entry name" value="PROTEIN U-RELATED"/>
    <property type="match status" value="1"/>
</dbReference>
<reference evidence="4" key="1">
    <citation type="submission" date="2016-01" db="EMBL/GenBank/DDBJ databases">
        <authorList>
            <person name="Peeters C."/>
        </authorList>
    </citation>
    <scope>NUCLEOTIDE SEQUENCE</scope>
    <source>
        <strain evidence="4">LMG 29321</strain>
    </source>
</reference>
<feature type="chain" id="PRO_5007624768" evidence="2">
    <location>
        <begin position="31"/>
        <end position="171"/>
    </location>
</feature>
<dbReference type="Pfam" id="PF05229">
    <property type="entry name" value="SCPU"/>
    <property type="match status" value="1"/>
</dbReference>
<dbReference type="RefSeq" id="WP_062610074.1">
    <property type="nucleotide sequence ID" value="NZ_FCOX02000044.1"/>
</dbReference>
<keyword evidence="2" id="KW-0732">Signal</keyword>
<keyword evidence="5" id="KW-1185">Reference proteome</keyword>
<evidence type="ECO:0000313" key="4">
    <source>
        <dbReference type="EMBL" id="SAL01122.1"/>
    </source>
</evidence>
<evidence type="ECO:0000256" key="2">
    <source>
        <dbReference type="SAM" id="SignalP"/>
    </source>
</evidence>